<evidence type="ECO:0000256" key="4">
    <source>
        <dbReference type="ARBA" id="ARBA00022801"/>
    </source>
</evidence>
<keyword evidence="9 10" id="KW-0326">Glycosidase</keyword>
<dbReference type="GO" id="GO:0005975">
    <property type="term" value="P:carbohydrate metabolic process"/>
    <property type="evidence" value="ECO:0007669"/>
    <property type="project" value="InterPro"/>
</dbReference>
<feature type="active site" evidence="6">
    <location>
        <position position="318"/>
    </location>
</feature>
<dbReference type="PANTHER" id="PTHR11742">
    <property type="entry name" value="MANNOSYL-OLIGOSACCHARIDE ALPHA-1,2-MANNOSIDASE-RELATED"/>
    <property type="match status" value="1"/>
</dbReference>
<feature type="active site" description="Proton donor" evidence="6">
    <location>
        <position position="431"/>
    </location>
</feature>
<proteinExistence type="inferred from homology"/>
<dbReference type="Gene3D" id="1.50.10.10">
    <property type="match status" value="1"/>
</dbReference>
<keyword evidence="4 9" id="KW-0378">Hydrolase</keyword>
<keyword evidence="5 8" id="KW-1015">Disulfide bond</keyword>
<dbReference type="GO" id="GO:0005783">
    <property type="term" value="C:endoplasmic reticulum"/>
    <property type="evidence" value="ECO:0007669"/>
    <property type="project" value="TreeGrafter"/>
</dbReference>
<dbReference type="InterPro" id="IPR036026">
    <property type="entry name" value="Seven-hairpin_glycosidases"/>
</dbReference>
<feature type="active site" description="Proton donor" evidence="6">
    <location>
        <position position="182"/>
    </location>
</feature>
<evidence type="ECO:0000256" key="5">
    <source>
        <dbReference type="ARBA" id="ARBA00023157"/>
    </source>
</evidence>
<organism evidence="10 11">
    <name type="scientific">Lecanosticta acicola</name>
    <dbReference type="NCBI Taxonomy" id="111012"/>
    <lineage>
        <taxon>Eukaryota</taxon>
        <taxon>Fungi</taxon>
        <taxon>Dikarya</taxon>
        <taxon>Ascomycota</taxon>
        <taxon>Pezizomycotina</taxon>
        <taxon>Dothideomycetes</taxon>
        <taxon>Dothideomycetidae</taxon>
        <taxon>Mycosphaerellales</taxon>
        <taxon>Mycosphaerellaceae</taxon>
        <taxon>Lecanosticta</taxon>
    </lineage>
</organism>
<dbReference type="GO" id="GO:0036503">
    <property type="term" value="P:ERAD pathway"/>
    <property type="evidence" value="ECO:0007669"/>
    <property type="project" value="UniProtKB-ARBA"/>
</dbReference>
<feature type="binding site" evidence="7">
    <location>
        <position position="582"/>
    </location>
    <ligand>
        <name>Ca(2+)</name>
        <dbReference type="ChEBI" id="CHEBI:29108"/>
    </ligand>
</feature>
<feature type="active site" evidence="6">
    <location>
        <position position="496"/>
    </location>
</feature>
<comment type="pathway">
    <text evidence="2">Protein modification; protein glycosylation.</text>
</comment>
<dbReference type="SUPFAM" id="SSF48225">
    <property type="entry name" value="Seven-hairpin glycosidases"/>
    <property type="match status" value="1"/>
</dbReference>
<dbReference type="PRINTS" id="PR00747">
    <property type="entry name" value="GLYHDRLASE47"/>
</dbReference>
<dbReference type="Pfam" id="PF01532">
    <property type="entry name" value="Glyco_hydro_47"/>
    <property type="match status" value="1"/>
</dbReference>
<evidence type="ECO:0000256" key="7">
    <source>
        <dbReference type="PIRSR" id="PIRSR601382-2"/>
    </source>
</evidence>
<evidence type="ECO:0000256" key="1">
    <source>
        <dbReference type="ARBA" id="ARBA00001913"/>
    </source>
</evidence>
<comment type="cofactor">
    <cofactor evidence="1 7">
        <name>Ca(2+)</name>
        <dbReference type="ChEBI" id="CHEBI:29108"/>
    </cofactor>
</comment>
<protein>
    <recommendedName>
        <fullName evidence="9">alpha-1,2-Mannosidase</fullName>
        <ecNumber evidence="9">3.2.1.-</ecNumber>
    </recommendedName>
</protein>
<dbReference type="InterPro" id="IPR012341">
    <property type="entry name" value="6hp_glycosidase-like_sf"/>
</dbReference>
<evidence type="ECO:0000256" key="8">
    <source>
        <dbReference type="PIRSR" id="PIRSR601382-3"/>
    </source>
</evidence>
<dbReference type="InterPro" id="IPR050749">
    <property type="entry name" value="Glycosyl_Hydrolase_47"/>
</dbReference>
<evidence type="ECO:0000256" key="3">
    <source>
        <dbReference type="ARBA" id="ARBA00007658"/>
    </source>
</evidence>
<accession>A0AAI8YT94</accession>
<dbReference type="PANTHER" id="PTHR11742:SF89">
    <property type="entry name" value="ALPHA-1,2-MANNOSIDASE"/>
    <property type="match status" value="1"/>
</dbReference>
<sequence length="606" mass="68551">MLSRLIAVSLSALLFLTFLLHLRIPGSWLLQKAPAKVTQSRKHTAFDDPKIDWARRPQKYPSSKVYSLPRPALTHLPRIQFDFSNQTESAAEAATRRQRLAQVKGALKRSWQAYQLKAWMKDELAPVSGSHKTTFGGWAATLVDTLDTLWIAGLRDEFYEAVDAAMEIDFSNSAMREINVFETTIRYLGGFIAAYDLSGDKRLLQKAVELAHLLYASFDTPNRLPVLRWNFRHAQHHLGQTATKPVLLAEIGSLSLEFTRLSQITNDPRWYDAIHRIMALFEQEQHKTALPGMWPVEVNAEDADFHTGYLFSLAAWADSMYEYLPKMYALLGGSDQYARMWESAADTAIKYSLYRPLIRENITVLMAGTVMVEGDNVSLQPELQHLVCYAGGMFALGGRLLGNQSHVDIGRKLTDGCAWAYEKTETGIMPETSNLIPCAIGEPCKWDSEKWHAAVLEDASPEDKEAGLSAGEIIEAQHLPHGFSAITNPSYRLRPEAIESVFILYRITGNKTLQDTAWNMFRSIHAHTRTDLAHAALTDVRNTTAPREDTMESFWTAETLKYFYLTFAEPDHISLDEYVFNTEAHPFRLRTAASRKSGLRWQWKAG</sequence>
<evidence type="ECO:0000256" key="6">
    <source>
        <dbReference type="PIRSR" id="PIRSR601382-1"/>
    </source>
</evidence>
<reference evidence="10" key="1">
    <citation type="submission" date="2023-11" db="EMBL/GenBank/DDBJ databases">
        <authorList>
            <person name="Alioto T."/>
            <person name="Alioto T."/>
            <person name="Gomez Garrido J."/>
        </authorList>
    </citation>
    <scope>NUCLEOTIDE SEQUENCE</scope>
</reference>
<comment type="similarity">
    <text evidence="3 9">Belongs to the glycosyl hydrolase 47 family.</text>
</comment>
<dbReference type="EMBL" id="CAVMBE010000006">
    <property type="protein sequence ID" value="CAK3845783.1"/>
    <property type="molecule type" value="Genomic_DNA"/>
</dbReference>
<gene>
    <name evidence="10" type="ORF">LECACI_7A001572</name>
</gene>
<dbReference type="InterPro" id="IPR001382">
    <property type="entry name" value="Glyco_hydro_47"/>
</dbReference>
<evidence type="ECO:0000313" key="11">
    <source>
        <dbReference type="Proteomes" id="UP001296104"/>
    </source>
</evidence>
<keyword evidence="11" id="KW-1185">Reference proteome</keyword>
<name>A0AAI8YT94_9PEZI</name>
<comment type="caution">
    <text evidence="10">The sequence shown here is derived from an EMBL/GenBank/DDBJ whole genome shotgun (WGS) entry which is preliminary data.</text>
</comment>
<dbReference type="Proteomes" id="UP001296104">
    <property type="component" value="Unassembled WGS sequence"/>
</dbReference>
<evidence type="ECO:0000313" key="10">
    <source>
        <dbReference type="EMBL" id="CAK3845783.1"/>
    </source>
</evidence>
<keyword evidence="7" id="KW-0479">Metal-binding</keyword>
<dbReference type="FunFam" id="1.50.10.10:FF:000037">
    <property type="entry name" value="alpha-1,2-Mannosidase"/>
    <property type="match status" value="1"/>
</dbReference>
<dbReference type="GO" id="GO:0016020">
    <property type="term" value="C:membrane"/>
    <property type="evidence" value="ECO:0007669"/>
    <property type="project" value="InterPro"/>
</dbReference>
<dbReference type="GO" id="GO:0005509">
    <property type="term" value="F:calcium ion binding"/>
    <property type="evidence" value="ECO:0007669"/>
    <property type="project" value="InterPro"/>
</dbReference>
<evidence type="ECO:0000256" key="2">
    <source>
        <dbReference type="ARBA" id="ARBA00004922"/>
    </source>
</evidence>
<feature type="disulfide bond" evidence="8">
    <location>
        <begin position="388"/>
        <end position="417"/>
    </location>
</feature>
<evidence type="ECO:0000256" key="9">
    <source>
        <dbReference type="RuleBase" id="RU361193"/>
    </source>
</evidence>
<dbReference type="EC" id="3.2.1.-" evidence="9"/>
<dbReference type="AlphaFoldDB" id="A0AAI8YT94"/>
<keyword evidence="7" id="KW-0106">Calcium</keyword>
<dbReference type="GO" id="GO:0004571">
    <property type="term" value="F:mannosyl-oligosaccharide 1,2-alpha-mannosidase activity"/>
    <property type="evidence" value="ECO:0007669"/>
    <property type="project" value="InterPro"/>
</dbReference>